<dbReference type="GO" id="GO:0003677">
    <property type="term" value="F:DNA binding"/>
    <property type="evidence" value="ECO:0007669"/>
    <property type="project" value="UniProtKB-UniRule"/>
</dbReference>
<dbReference type="InterPro" id="IPR036271">
    <property type="entry name" value="Tet_transcr_reg_TetR-rel_C_sf"/>
</dbReference>
<keyword evidence="1" id="KW-0678">Repressor</keyword>
<dbReference type="Proteomes" id="UP000654257">
    <property type="component" value="Unassembled WGS sequence"/>
</dbReference>
<dbReference type="Pfam" id="PF13977">
    <property type="entry name" value="TetR_C_6"/>
    <property type="match status" value="1"/>
</dbReference>
<sequence length="193" mass="21784">MTHGYAPGRSTRTRILDVARTVFVENGFRSSSLRDIAAKAGISHPGLLHHFPTKQDLLIEILRRRDADDAAAVEEDVAGGVDAVEALLGVVRRNTQRPGMVELFAVLSTEAVDPTHPAHEYFTERYRHTIETLRAYFDESRSLRTSITPIDAARTTVAMMDGLQIQWLMDRDDRIDMEATMRRYIRSLTESSL</sequence>
<evidence type="ECO:0000256" key="2">
    <source>
        <dbReference type="ARBA" id="ARBA00023015"/>
    </source>
</evidence>
<feature type="DNA-binding region" description="H-T-H motif" evidence="5">
    <location>
        <begin position="32"/>
        <end position="51"/>
    </location>
</feature>
<dbReference type="SUPFAM" id="SSF48498">
    <property type="entry name" value="Tetracyclin repressor-like, C-terminal domain"/>
    <property type="match status" value="1"/>
</dbReference>
<dbReference type="InterPro" id="IPR039538">
    <property type="entry name" value="BetI_C"/>
</dbReference>
<accession>A0A917LHN2</accession>
<organism evidence="7 8">
    <name type="scientific">Rhodococcoides trifolii</name>
    <dbReference type="NCBI Taxonomy" id="908250"/>
    <lineage>
        <taxon>Bacteria</taxon>
        <taxon>Bacillati</taxon>
        <taxon>Actinomycetota</taxon>
        <taxon>Actinomycetes</taxon>
        <taxon>Mycobacteriales</taxon>
        <taxon>Nocardiaceae</taxon>
        <taxon>Rhodococcoides</taxon>
    </lineage>
</organism>
<dbReference type="Gene3D" id="1.10.357.10">
    <property type="entry name" value="Tetracycline Repressor, domain 2"/>
    <property type="match status" value="1"/>
</dbReference>
<dbReference type="RefSeq" id="WP_188546923.1">
    <property type="nucleotide sequence ID" value="NZ_BMCU01000005.1"/>
</dbReference>
<protein>
    <submittedName>
        <fullName evidence="7">TetR family transcriptional regulator</fullName>
    </submittedName>
</protein>
<name>A0A917LHN2_9NOCA</name>
<gene>
    <name evidence="7" type="ORF">GCM10007304_42730</name>
</gene>
<dbReference type="Pfam" id="PF00440">
    <property type="entry name" value="TetR_N"/>
    <property type="match status" value="1"/>
</dbReference>
<keyword evidence="8" id="KW-1185">Reference proteome</keyword>
<keyword evidence="3 5" id="KW-0238">DNA-binding</keyword>
<evidence type="ECO:0000313" key="8">
    <source>
        <dbReference type="Proteomes" id="UP000654257"/>
    </source>
</evidence>
<evidence type="ECO:0000256" key="1">
    <source>
        <dbReference type="ARBA" id="ARBA00022491"/>
    </source>
</evidence>
<reference evidence="7" key="2">
    <citation type="submission" date="2020-09" db="EMBL/GenBank/DDBJ databases">
        <authorList>
            <person name="Sun Q."/>
            <person name="Sedlacek I."/>
        </authorList>
    </citation>
    <scope>NUCLEOTIDE SEQUENCE</scope>
    <source>
        <strain evidence="7">CCM 7905</strain>
    </source>
</reference>
<dbReference type="PANTHER" id="PTHR47506">
    <property type="entry name" value="TRANSCRIPTIONAL REGULATORY PROTEIN"/>
    <property type="match status" value="1"/>
</dbReference>
<keyword evidence="2" id="KW-0805">Transcription regulation</keyword>
<dbReference type="PROSITE" id="PS50977">
    <property type="entry name" value="HTH_TETR_2"/>
    <property type="match status" value="1"/>
</dbReference>
<feature type="domain" description="HTH tetR-type" evidence="6">
    <location>
        <begin position="9"/>
        <end position="69"/>
    </location>
</feature>
<dbReference type="SUPFAM" id="SSF46689">
    <property type="entry name" value="Homeodomain-like"/>
    <property type="match status" value="1"/>
</dbReference>
<dbReference type="EMBL" id="BMCU01000005">
    <property type="protein sequence ID" value="GGG24326.1"/>
    <property type="molecule type" value="Genomic_DNA"/>
</dbReference>
<dbReference type="AlphaFoldDB" id="A0A917LHN2"/>
<evidence type="ECO:0000256" key="4">
    <source>
        <dbReference type="ARBA" id="ARBA00023163"/>
    </source>
</evidence>
<evidence type="ECO:0000256" key="5">
    <source>
        <dbReference type="PROSITE-ProRule" id="PRU00335"/>
    </source>
</evidence>
<dbReference type="InterPro" id="IPR001647">
    <property type="entry name" value="HTH_TetR"/>
</dbReference>
<evidence type="ECO:0000313" key="7">
    <source>
        <dbReference type="EMBL" id="GGG24326.1"/>
    </source>
</evidence>
<evidence type="ECO:0000259" key="6">
    <source>
        <dbReference type="PROSITE" id="PS50977"/>
    </source>
</evidence>
<proteinExistence type="predicted"/>
<comment type="caution">
    <text evidence="7">The sequence shown here is derived from an EMBL/GenBank/DDBJ whole genome shotgun (WGS) entry which is preliminary data.</text>
</comment>
<evidence type="ECO:0000256" key="3">
    <source>
        <dbReference type="ARBA" id="ARBA00023125"/>
    </source>
</evidence>
<keyword evidence="4" id="KW-0804">Transcription</keyword>
<dbReference type="InterPro" id="IPR009057">
    <property type="entry name" value="Homeodomain-like_sf"/>
</dbReference>
<dbReference type="PRINTS" id="PR00455">
    <property type="entry name" value="HTHTETR"/>
</dbReference>
<reference evidence="7" key="1">
    <citation type="journal article" date="2014" name="Int. J. Syst. Evol. Microbiol.">
        <title>Complete genome sequence of Corynebacterium casei LMG S-19264T (=DSM 44701T), isolated from a smear-ripened cheese.</title>
        <authorList>
            <consortium name="US DOE Joint Genome Institute (JGI-PGF)"/>
            <person name="Walter F."/>
            <person name="Albersmeier A."/>
            <person name="Kalinowski J."/>
            <person name="Ruckert C."/>
        </authorList>
    </citation>
    <scope>NUCLEOTIDE SEQUENCE</scope>
    <source>
        <strain evidence="7">CCM 7905</strain>
    </source>
</reference>
<dbReference type="PANTHER" id="PTHR47506:SF6">
    <property type="entry name" value="HTH-TYPE TRANSCRIPTIONAL REPRESSOR NEMR"/>
    <property type="match status" value="1"/>
</dbReference>